<dbReference type="PROSITE" id="PS50090">
    <property type="entry name" value="MYB_LIKE"/>
    <property type="match status" value="2"/>
</dbReference>
<dbReference type="Pfam" id="PF00249">
    <property type="entry name" value="Myb_DNA-binding"/>
    <property type="match status" value="2"/>
</dbReference>
<proteinExistence type="predicted"/>
<dbReference type="InterPro" id="IPR050560">
    <property type="entry name" value="MYB_TF"/>
</dbReference>
<evidence type="ECO:0000259" key="2">
    <source>
        <dbReference type="PROSITE" id="PS50090"/>
    </source>
</evidence>
<name>A0A9P4M849_9PEZI</name>
<feature type="domain" description="Myb-like" evidence="2">
    <location>
        <begin position="70"/>
        <end position="107"/>
    </location>
</feature>
<dbReference type="EMBL" id="ML978123">
    <property type="protein sequence ID" value="KAF2101336.1"/>
    <property type="molecule type" value="Genomic_DNA"/>
</dbReference>
<evidence type="ECO:0000313" key="5">
    <source>
        <dbReference type="Proteomes" id="UP000799772"/>
    </source>
</evidence>
<sequence length="168" mass="19147">MASEDHRPKKGPWSTQEDNLLKTIVAASGTLRNESSWVKVAQQMGTRSAKQCRERWHQALREGICIAPITDEEGARISELVLEKGTRWAEIARTLGNRTDNQVKNWYYGRRSKNQKRPRKTVPYMAYPSPGNYAQPFVQQQQPLPEFAPAAPAVMEPPNPFMQQQQSP</sequence>
<feature type="domain" description="Myb-like" evidence="2">
    <location>
        <begin position="5"/>
        <end position="60"/>
    </location>
</feature>
<dbReference type="PROSITE" id="PS51294">
    <property type="entry name" value="HTH_MYB"/>
    <property type="match status" value="2"/>
</dbReference>
<dbReference type="GO" id="GO:0000278">
    <property type="term" value="P:mitotic cell cycle"/>
    <property type="evidence" value="ECO:0007669"/>
    <property type="project" value="TreeGrafter"/>
</dbReference>
<dbReference type="GO" id="GO:0000978">
    <property type="term" value="F:RNA polymerase II cis-regulatory region sequence-specific DNA binding"/>
    <property type="evidence" value="ECO:0007669"/>
    <property type="project" value="TreeGrafter"/>
</dbReference>
<evidence type="ECO:0000259" key="3">
    <source>
        <dbReference type="PROSITE" id="PS51294"/>
    </source>
</evidence>
<reference evidence="4" key="1">
    <citation type="journal article" date="2020" name="Stud. Mycol.">
        <title>101 Dothideomycetes genomes: a test case for predicting lifestyles and emergence of pathogens.</title>
        <authorList>
            <person name="Haridas S."/>
            <person name="Albert R."/>
            <person name="Binder M."/>
            <person name="Bloem J."/>
            <person name="Labutti K."/>
            <person name="Salamov A."/>
            <person name="Andreopoulos B."/>
            <person name="Baker S."/>
            <person name="Barry K."/>
            <person name="Bills G."/>
            <person name="Bluhm B."/>
            <person name="Cannon C."/>
            <person name="Castanera R."/>
            <person name="Culley D."/>
            <person name="Daum C."/>
            <person name="Ezra D."/>
            <person name="Gonzalez J."/>
            <person name="Henrissat B."/>
            <person name="Kuo A."/>
            <person name="Liang C."/>
            <person name="Lipzen A."/>
            <person name="Lutzoni F."/>
            <person name="Magnuson J."/>
            <person name="Mondo S."/>
            <person name="Nolan M."/>
            <person name="Ohm R."/>
            <person name="Pangilinan J."/>
            <person name="Park H.-J."/>
            <person name="Ramirez L."/>
            <person name="Alfaro M."/>
            <person name="Sun H."/>
            <person name="Tritt A."/>
            <person name="Yoshinaga Y."/>
            <person name="Zwiers L.-H."/>
            <person name="Turgeon B."/>
            <person name="Goodwin S."/>
            <person name="Spatafora J."/>
            <person name="Crous P."/>
            <person name="Grigoriev I."/>
        </authorList>
    </citation>
    <scope>NUCLEOTIDE SEQUENCE</scope>
    <source>
        <strain evidence="4">CBS 133067</strain>
    </source>
</reference>
<dbReference type="GO" id="GO:0045944">
    <property type="term" value="P:positive regulation of transcription by RNA polymerase II"/>
    <property type="evidence" value="ECO:0007669"/>
    <property type="project" value="TreeGrafter"/>
</dbReference>
<dbReference type="Proteomes" id="UP000799772">
    <property type="component" value="Unassembled WGS sequence"/>
</dbReference>
<feature type="domain" description="HTH myb-type" evidence="3">
    <location>
        <begin position="68"/>
        <end position="115"/>
    </location>
</feature>
<protein>
    <submittedName>
        <fullName evidence="4">Uncharacterized protein</fullName>
    </submittedName>
</protein>
<dbReference type="OrthoDB" id="2143914at2759"/>
<dbReference type="Gene3D" id="1.10.10.60">
    <property type="entry name" value="Homeodomain-like"/>
    <property type="match status" value="2"/>
</dbReference>
<dbReference type="InterPro" id="IPR017930">
    <property type="entry name" value="Myb_dom"/>
</dbReference>
<dbReference type="PANTHER" id="PTHR45614">
    <property type="entry name" value="MYB PROTEIN-RELATED"/>
    <property type="match status" value="1"/>
</dbReference>
<dbReference type="InterPro" id="IPR009057">
    <property type="entry name" value="Homeodomain-like_sf"/>
</dbReference>
<dbReference type="GO" id="GO:0000981">
    <property type="term" value="F:DNA-binding transcription factor activity, RNA polymerase II-specific"/>
    <property type="evidence" value="ECO:0007669"/>
    <property type="project" value="TreeGrafter"/>
</dbReference>
<organism evidence="4 5">
    <name type="scientific">Rhizodiscina lignyota</name>
    <dbReference type="NCBI Taxonomy" id="1504668"/>
    <lineage>
        <taxon>Eukaryota</taxon>
        <taxon>Fungi</taxon>
        <taxon>Dikarya</taxon>
        <taxon>Ascomycota</taxon>
        <taxon>Pezizomycotina</taxon>
        <taxon>Dothideomycetes</taxon>
        <taxon>Pleosporomycetidae</taxon>
        <taxon>Aulographales</taxon>
        <taxon>Rhizodiscinaceae</taxon>
        <taxon>Rhizodiscina</taxon>
    </lineage>
</organism>
<gene>
    <name evidence="4" type="ORF">NA57DRAFT_35153</name>
</gene>
<dbReference type="InterPro" id="IPR001005">
    <property type="entry name" value="SANT/Myb"/>
</dbReference>
<feature type="non-terminal residue" evidence="4">
    <location>
        <position position="168"/>
    </location>
</feature>
<dbReference type="GO" id="GO:0005634">
    <property type="term" value="C:nucleus"/>
    <property type="evidence" value="ECO:0007669"/>
    <property type="project" value="TreeGrafter"/>
</dbReference>
<accession>A0A9P4M849</accession>
<dbReference type="CDD" id="cd00167">
    <property type="entry name" value="SANT"/>
    <property type="match status" value="2"/>
</dbReference>
<dbReference type="SMART" id="SM00717">
    <property type="entry name" value="SANT"/>
    <property type="match status" value="2"/>
</dbReference>
<dbReference type="SUPFAM" id="SSF46689">
    <property type="entry name" value="Homeodomain-like"/>
    <property type="match status" value="1"/>
</dbReference>
<evidence type="ECO:0000313" key="4">
    <source>
        <dbReference type="EMBL" id="KAF2101336.1"/>
    </source>
</evidence>
<keyword evidence="5" id="KW-1185">Reference proteome</keyword>
<dbReference type="PANTHER" id="PTHR45614:SF25">
    <property type="entry name" value="MYB PROTEIN"/>
    <property type="match status" value="1"/>
</dbReference>
<evidence type="ECO:0000256" key="1">
    <source>
        <dbReference type="SAM" id="MobiDB-lite"/>
    </source>
</evidence>
<comment type="caution">
    <text evidence="4">The sequence shown here is derived from an EMBL/GenBank/DDBJ whole genome shotgun (WGS) entry which is preliminary data.</text>
</comment>
<dbReference type="AlphaFoldDB" id="A0A9P4M849"/>
<feature type="domain" description="HTH myb-type" evidence="3">
    <location>
        <begin position="5"/>
        <end position="64"/>
    </location>
</feature>
<feature type="region of interest" description="Disordered" evidence="1">
    <location>
        <begin position="142"/>
        <end position="168"/>
    </location>
</feature>